<feature type="chain" id="PRO_5006633607" description="Alginate export domain-containing protein" evidence="1">
    <location>
        <begin position="23"/>
        <end position="530"/>
    </location>
</feature>
<evidence type="ECO:0008006" key="4">
    <source>
        <dbReference type="Google" id="ProtNLM"/>
    </source>
</evidence>
<name>A0A0S7C5U5_9BACT</name>
<sequence length="530" mass="58930">MKKIYLSLCMLGLAALTFQAGAQSALIDYQTSAVPRKANKEFQFLAFYINQGVTSNYYPTSEFLKGQVVGRLFGRNTSTTSDTNQTYYVEQRLIPFFIYQPNLFNGKAILRASFEIDWTWGDASYGTGGNIGGGISGDQVNIQTQNIELELIPWKGYAINLGLMRMFDSPYNPYRTLADKMLTTGYRLAYWGTDAVGVSIRRDMDFSRWKAGFYKLYENDIQLDDDVNMFEAMYERQVSRLWKAGVSANYARDRSEGKGGVSILGQGLNSMLAQYNGTFQFRFGSDPYKADIFWLGGFFGRNQDFMMDRWQVTGFFNYNLGKAEVKKEGSWEKGADISGFGANLKTAYRYGQTTDDQVKLDLIYTTGDKNGLDDKKYSGVMTANTWGAPGAIFISSGAYILFPHANVVNRYTPAVADISNMGYGLAGGTLVASRGIIPNKLVAKAGTALAFSNAKPLLGGYHLGTEANAALIYNLGTYMSLELHGAYMWLGDFYESSDDAYGSPVNGSFPSGTRPYNPFTAFVVFKWLMF</sequence>
<dbReference type="STRING" id="1678841.TBC1_12259"/>
<evidence type="ECO:0000256" key="1">
    <source>
        <dbReference type="SAM" id="SignalP"/>
    </source>
</evidence>
<dbReference type="Proteomes" id="UP000053091">
    <property type="component" value="Unassembled WGS sequence"/>
</dbReference>
<reference evidence="2" key="1">
    <citation type="journal article" date="2015" name="Genome Announc.">
        <title>Draft Genome Sequence of Bacteroidales Strain TBC1, a Novel Isolate from a Methanogenic Wastewater Treatment System.</title>
        <authorList>
            <person name="Tourlousse D.M."/>
            <person name="Matsuura N."/>
            <person name="Sun L."/>
            <person name="Toyonaga M."/>
            <person name="Kuroda K."/>
            <person name="Ohashi A."/>
            <person name="Cruz R."/>
            <person name="Yamaguchi T."/>
            <person name="Sekiguchi Y."/>
        </authorList>
    </citation>
    <scope>NUCLEOTIDE SEQUENCE [LARGE SCALE GENOMIC DNA]</scope>
    <source>
        <strain evidence="2">TBC1</strain>
    </source>
</reference>
<evidence type="ECO:0000313" key="2">
    <source>
        <dbReference type="EMBL" id="GAP44451.1"/>
    </source>
</evidence>
<keyword evidence="1" id="KW-0732">Signal</keyword>
<dbReference type="RefSeq" id="WP_062043769.1">
    <property type="nucleotide sequence ID" value="NZ_DF968183.1"/>
</dbReference>
<feature type="signal peptide" evidence="1">
    <location>
        <begin position="1"/>
        <end position="22"/>
    </location>
</feature>
<dbReference type="AlphaFoldDB" id="A0A0S7C5U5"/>
<accession>A0A0S7C5U5</accession>
<evidence type="ECO:0000313" key="3">
    <source>
        <dbReference type="Proteomes" id="UP000053091"/>
    </source>
</evidence>
<dbReference type="OrthoDB" id="5377370at2"/>
<keyword evidence="3" id="KW-1185">Reference proteome</keyword>
<gene>
    <name evidence="2" type="ORF">TBC1_12259</name>
</gene>
<protein>
    <recommendedName>
        <fullName evidence="4">Alginate export domain-containing protein</fullName>
    </recommendedName>
</protein>
<proteinExistence type="predicted"/>
<organism evidence="2">
    <name type="scientific">Lentimicrobium saccharophilum</name>
    <dbReference type="NCBI Taxonomy" id="1678841"/>
    <lineage>
        <taxon>Bacteria</taxon>
        <taxon>Pseudomonadati</taxon>
        <taxon>Bacteroidota</taxon>
        <taxon>Bacteroidia</taxon>
        <taxon>Bacteroidales</taxon>
        <taxon>Lentimicrobiaceae</taxon>
        <taxon>Lentimicrobium</taxon>
    </lineage>
</organism>
<dbReference type="EMBL" id="DF968183">
    <property type="protein sequence ID" value="GAP44451.1"/>
    <property type="molecule type" value="Genomic_DNA"/>
</dbReference>